<evidence type="ECO:0000256" key="4">
    <source>
        <dbReference type="ARBA" id="ARBA00022559"/>
    </source>
</evidence>
<dbReference type="SUPFAM" id="SSF52833">
    <property type="entry name" value="Thioredoxin-like"/>
    <property type="match status" value="1"/>
</dbReference>
<feature type="active site" description="Cysteine sulfenic acid (-SOH) intermediate; for peroxidase activity" evidence="13">
    <location>
        <position position="50"/>
    </location>
</feature>
<evidence type="ECO:0000256" key="2">
    <source>
        <dbReference type="ARBA" id="ARBA00011245"/>
    </source>
</evidence>
<proteinExistence type="inferred from homology"/>
<dbReference type="GO" id="GO:0045454">
    <property type="term" value="P:cell redox homeostasis"/>
    <property type="evidence" value="ECO:0007669"/>
    <property type="project" value="TreeGrafter"/>
</dbReference>
<feature type="domain" description="Thioredoxin" evidence="14">
    <location>
        <begin position="7"/>
        <end position="159"/>
    </location>
</feature>
<dbReference type="GO" id="GO:0034599">
    <property type="term" value="P:cellular response to oxidative stress"/>
    <property type="evidence" value="ECO:0007669"/>
    <property type="project" value="TreeGrafter"/>
</dbReference>
<keyword evidence="5" id="KW-0049">Antioxidant</keyword>
<dbReference type="InterPro" id="IPR024706">
    <property type="entry name" value="Peroxiredoxin_AhpC-typ"/>
</dbReference>
<sequence length="159" mass="16921">MPNTLTLKPGDKAPFFEGLSTDEGAKISLKTFAGKKLVLYFYPKDDTPGCTAQACSLRDANAELIAKGAGVLGVSTQGVVSHQKFSWKYKLNFPLLADTDGAVGRAYGVLGGDGIVNKLKTAAGLADRVTFLIDENGIITHILDKPDTDRHAEEVLALL</sequence>
<evidence type="ECO:0000256" key="1">
    <source>
        <dbReference type="ARBA" id="ARBA00003330"/>
    </source>
</evidence>
<keyword evidence="6 15" id="KW-0560">Oxidoreductase</keyword>
<dbReference type="Proteomes" id="UP000501534">
    <property type="component" value="Chromosome"/>
</dbReference>
<reference evidence="15 16" key="1">
    <citation type="submission" date="2020-04" db="EMBL/GenBank/DDBJ databases">
        <title>Usitatibacter rugosus gen. nov., sp. nov. and Usitatibacter palustris sp. nov., novel members of Usitatibacteraceae fam. nov. within the order Nitrosomonadales isolated from soil.</title>
        <authorList>
            <person name="Huber K.J."/>
            <person name="Neumann-Schaal M."/>
            <person name="Geppert A."/>
            <person name="Luckner M."/>
            <person name="Wanner G."/>
            <person name="Overmann J."/>
        </authorList>
    </citation>
    <scope>NUCLEOTIDE SEQUENCE [LARGE SCALE GENOMIC DNA]</scope>
    <source>
        <strain evidence="15 16">0125_3</strain>
    </source>
</reference>
<dbReference type="EC" id="1.11.1.24" evidence="3"/>
<dbReference type="InterPro" id="IPR050924">
    <property type="entry name" value="Peroxiredoxin_BCP/PrxQ"/>
</dbReference>
<evidence type="ECO:0000256" key="9">
    <source>
        <dbReference type="ARBA" id="ARBA00032824"/>
    </source>
</evidence>
<evidence type="ECO:0000256" key="6">
    <source>
        <dbReference type="ARBA" id="ARBA00023002"/>
    </source>
</evidence>
<evidence type="ECO:0000256" key="7">
    <source>
        <dbReference type="ARBA" id="ARBA00023157"/>
    </source>
</evidence>
<evidence type="ECO:0000259" key="14">
    <source>
        <dbReference type="PROSITE" id="PS51352"/>
    </source>
</evidence>
<dbReference type="PANTHER" id="PTHR42801">
    <property type="entry name" value="THIOREDOXIN-DEPENDENT PEROXIDE REDUCTASE"/>
    <property type="match status" value="1"/>
</dbReference>
<comment type="function">
    <text evidence="1">Thiol-specific peroxidase that catalyzes the reduction of hydrogen peroxide and organic hydroperoxides to water and alcohols, respectively. Plays a role in cell protection against oxidative stress by detoxifying peroxides and as sensor of hydrogen peroxide-mediated signaling events.</text>
</comment>
<dbReference type="AlphaFoldDB" id="A0A6M4GUW7"/>
<comment type="similarity">
    <text evidence="10">Belongs to the peroxiredoxin family. BCP/PrxQ subfamily.</text>
</comment>
<dbReference type="RefSeq" id="WP_171092170.1">
    <property type="nucleotide sequence ID" value="NZ_CP053069.1"/>
</dbReference>
<dbReference type="FunFam" id="3.40.30.10:FF:000007">
    <property type="entry name" value="Thioredoxin-dependent thiol peroxidase"/>
    <property type="match status" value="1"/>
</dbReference>
<comment type="subunit">
    <text evidence="2">Monomer.</text>
</comment>
<evidence type="ECO:0000256" key="3">
    <source>
        <dbReference type="ARBA" id="ARBA00013017"/>
    </source>
</evidence>
<evidence type="ECO:0000256" key="12">
    <source>
        <dbReference type="ARBA" id="ARBA00049091"/>
    </source>
</evidence>
<dbReference type="Pfam" id="PF00578">
    <property type="entry name" value="AhpC-TSA"/>
    <property type="match status" value="1"/>
</dbReference>
<evidence type="ECO:0000256" key="5">
    <source>
        <dbReference type="ARBA" id="ARBA00022862"/>
    </source>
</evidence>
<evidence type="ECO:0000256" key="11">
    <source>
        <dbReference type="ARBA" id="ARBA00042639"/>
    </source>
</evidence>
<keyword evidence="16" id="KW-1185">Reference proteome</keyword>
<dbReference type="PROSITE" id="PS51352">
    <property type="entry name" value="THIOREDOXIN_2"/>
    <property type="match status" value="1"/>
</dbReference>
<dbReference type="CDD" id="cd03017">
    <property type="entry name" value="PRX_BCP"/>
    <property type="match status" value="1"/>
</dbReference>
<dbReference type="GO" id="GO:0008379">
    <property type="term" value="F:thioredoxin peroxidase activity"/>
    <property type="evidence" value="ECO:0007669"/>
    <property type="project" value="TreeGrafter"/>
</dbReference>
<gene>
    <name evidence="15" type="primary">bcp_3</name>
    <name evidence="15" type="ORF">DSM104443_02181</name>
</gene>
<name>A0A6M4GUW7_9PROT</name>
<dbReference type="Gene3D" id="3.40.30.10">
    <property type="entry name" value="Glutaredoxin"/>
    <property type="match status" value="1"/>
</dbReference>
<comment type="catalytic activity">
    <reaction evidence="12">
        <text>a hydroperoxide + [thioredoxin]-dithiol = an alcohol + [thioredoxin]-disulfide + H2O</text>
        <dbReference type="Rhea" id="RHEA:62620"/>
        <dbReference type="Rhea" id="RHEA-COMP:10698"/>
        <dbReference type="Rhea" id="RHEA-COMP:10700"/>
        <dbReference type="ChEBI" id="CHEBI:15377"/>
        <dbReference type="ChEBI" id="CHEBI:29950"/>
        <dbReference type="ChEBI" id="CHEBI:30879"/>
        <dbReference type="ChEBI" id="CHEBI:35924"/>
        <dbReference type="ChEBI" id="CHEBI:50058"/>
        <dbReference type="EC" id="1.11.1.24"/>
    </reaction>
</comment>
<dbReference type="PIRSF" id="PIRSF000239">
    <property type="entry name" value="AHPC"/>
    <property type="match status" value="1"/>
</dbReference>
<dbReference type="InterPro" id="IPR000866">
    <property type="entry name" value="AhpC/TSA"/>
</dbReference>
<keyword evidence="7" id="KW-1015">Disulfide bond</keyword>
<organism evidence="15 16">
    <name type="scientific">Usitatibacter rugosus</name>
    <dbReference type="NCBI Taxonomy" id="2732067"/>
    <lineage>
        <taxon>Bacteria</taxon>
        <taxon>Pseudomonadati</taxon>
        <taxon>Pseudomonadota</taxon>
        <taxon>Betaproteobacteria</taxon>
        <taxon>Nitrosomonadales</taxon>
        <taxon>Usitatibacteraceae</taxon>
        <taxon>Usitatibacter</taxon>
    </lineage>
</organism>
<evidence type="ECO:0000256" key="13">
    <source>
        <dbReference type="PIRSR" id="PIRSR000239-1"/>
    </source>
</evidence>
<keyword evidence="8" id="KW-0676">Redox-active center</keyword>
<keyword evidence="4 15" id="KW-0575">Peroxidase</keyword>
<accession>A0A6M4GUW7</accession>
<evidence type="ECO:0000256" key="10">
    <source>
        <dbReference type="ARBA" id="ARBA00038489"/>
    </source>
</evidence>
<dbReference type="KEGG" id="uru:DSM104443_02181"/>
<dbReference type="InterPro" id="IPR013766">
    <property type="entry name" value="Thioredoxin_domain"/>
</dbReference>
<dbReference type="PANTHER" id="PTHR42801:SF4">
    <property type="entry name" value="AHPC_TSA FAMILY PROTEIN"/>
    <property type="match status" value="1"/>
</dbReference>
<dbReference type="InterPro" id="IPR036249">
    <property type="entry name" value="Thioredoxin-like_sf"/>
</dbReference>
<dbReference type="EMBL" id="CP053069">
    <property type="protein sequence ID" value="QJR11110.1"/>
    <property type="molecule type" value="Genomic_DNA"/>
</dbReference>
<evidence type="ECO:0000313" key="15">
    <source>
        <dbReference type="EMBL" id="QJR11110.1"/>
    </source>
</evidence>
<evidence type="ECO:0000256" key="8">
    <source>
        <dbReference type="ARBA" id="ARBA00023284"/>
    </source>
</evidence>
<protein>
    <recommendedName>
        <fullName evidence="3">thioredoxin-dependent peroxiredoxin</fullName>
        <ecNumber evidence="3">1.11.1.24</ecNumber>
    </recommendedName>
    <alternativeName>
        <fullName evidence="9">Thioredoxin peroxidase</fullName>
    </alternativeName>
    <alternativeName>
        <fullName evidence="11">Thioredoxin-dependent peroxiredoxin Bcp</fullName>
    </alternativeName>
</protein>
<evidence type="ECO:0000313" key="16">
    <source>
        <dbReference type="Proteomes" id="UP000501534"/>
    </source>
</evidence>
<dbReference type="GO" id="GO:0005737">
    <property type="term" value="C:cytoplasm"/>
    <property type="evidence" value="ECO:0007669"/>
    <property type="project" value="TreeGrafter"/>
</dbReference>